<dbReference type="Pfam" id="PF00175">
    <property type="entry name" value="NAD_binding_1"/>
    <property type="match status" value="1"/>
</dbReference>
<protein>
    <submittedName>
        <fullName evidence="3">NAD(P)H-flavin reductase</fullName>
    </submittedName>
</protein>
<dbReference type="GO" id="GO:0050660">
    <property type="term" value="F:flavin adenine dinucleotide binding"/>
    <property type="evidence" value="ECO:0007669"/>
    <property type="project" value="InterPro"/>
</dbReference>
<dbReference type="SUPFAM" id="SSF63380">
    <property type="entry name" value="Riboflavin synthase domain-like"/>
    <property type="match status" value="1"/>
</dbReference>
<keyword evidence="1" id="KW-0411">Iron-sulfur</keyword>
<dbReference type="RefSeq" id="WP_114834439.1">
    <property type="nucleotide sequence ID" value="NZ_LR699114.1"/>
</dbReference>
<dbReference type="CDD" id="cd06221">
    <property type="entry name" value="sulfite_reductase_like"/>
    <property type="match status" value="1"/>
</dbReference>
<keyword evidence="1" id="KW-0408">Iron</keyword>
<dbReference type="PANTHER" id="PTHR43513">
    <property type="entry name" value="DIHYDROOROTATE DEHYDROGENASE B (NAD(+)), ELECTRON TRANSFER SUBUNIT"/>
    <property type="match status" value="1"/>
</dbReference>
<dbReference type="Pfam" id="PF10418">
    <property type="entry name" value="DHODB_Fe-S_bind"/>
    <property type="match status" value="1"/>
</dbReference>
<keyword evidence="1" id="KW-0001">2Fe-2S</keyword>
<gene>
    <name evidence="3" type="ORF">C8D86_11168</name>
</gene>
<dbReference type="OrthoDB" id="9796486at2"/>
<dbReference type="AlphaFoldDB" id="A0A370GHZ9"/>
<reference evidence="3 4" key="1">
    <citation type="submission" date="2018-07" db="EMBL/GenBank/DDBJ databases">
        <title>Genomic Encyclopedia of Type Strains, Phase IV (KMG-IV): sequencing the most valuable type-strain genomes for metagenomic binning, comparative biology and taxonomic classification.</title>
        <authorList>
            <person name="Goeker M."/>
        </authorList>
    </citation>
    <scope>NUCLEOTIDE SEQUENCE [LARGE SCALE GENOMIC DNA]</scope>
    <source>
        <strain evidence="3 4">DSM 16500</strain>
    </source>
</reference>
<dbReference type="Gene3D" id="3.40.50.80">
    <property type="entry name" value="Nucleotide-binding domain of ferredoxin-NADP reductase (FNR) module"/>
    <property type="match status" value="1"/>
</dbReference>
<dbReference type="PROSITE" id="PS51384">
    <property type="entry name" value="FAD_FR"/>
    <property type="match status" value="1"/>
</dbReference>
<dbReference type="SUPFAM" id="SSF52343">
    <property type="entry name" value="Ferredoxin reductase-like, C-terminal NADP-linked domain"/>
    <property type="match status" value="1"/>
</dbReference>
<proteinExistence type="predicted"/>
<keyword evidence="1" id="KW-0479">Metal-binding</keyword>
<feature type="binding site" evidence="1">
    <location>
        <position position="259"/>
    </location>
    <ligand>
        <name>[2Fe-2S] cluster</name>
        <dbReference type="ChEBI" id="CHEBI:190135"/>
    </ligand>
</feature>
<comment type="cofactor">
    <cofactor evidence="1">
        <name>[2Fe-2S] cluster</name>
        <dbReference type="ChEBI" id="CHEBI:190135"/>
    </cofactor>
    <text evidence="1">Binds 1 [2Fe-2S] cluster per subunit.</text>
</comment>
<evidence type="ECO:0000313" key="3">
    <source>
        <dbReference type="EMBL" id="RDI43412.1"/>
    </source>
</evidence>
<feature type="domain" description="FAD-binding FR-type" evidence="2">
    <location>
        <begin position="7"/>
        <end position="107"/>
    </location>
</feature>
<keyword evidence="4" id="KW-1185">Reference proteome</keyword>
<dbReference type="PIRSF" id="PIRSF006816">
    <property type="entry name" value="Cyc3_hyd_g"/>
    <property type="match status" value="1"/>
</dbReference>
<feature type="binding site" evidence="1">
    <location>
        <position position="251"/>
    </location>
    <ligand>
        <name>[2Fe-2S] cluster</name>
        <dbReference type="ChEBI" id="CHEBI:190135"/>
    </ligand>
</feature>
<dbReference type="InterPro" id="IPR017938">
    <property type="entry name" value="Riboflavin_synthase-like_b-brl"/>
</dbReference>
<dbReference type="GO" id="GO:0006221">
    <property type="term" value="P:pyrimidine nucleotide biosynthetic process"/>
    <property type="evidence" value="ECO:0007669"/>
    <property type="project" value="InterPro"/>
</dbReference>
<comment type="caution">
    <text evidence="3">The sequence shown here is derived from an EMBL/GenBank/DDBJ whole genome shotgun (WGS) entry which is preliminary data.</text>
</comment>
<evidence type="ECO:0000256" key="1">
    <source>
        <dbReference type="PIRSR" id="PIRSR006816-2"/>
    </source>
</evidence>
<dbReference type="InterPro" id="IPR017927">
    <property type="entry name" value="FAD-bd_FR_type"/>
</dbReference>
<evidence type="ECO:0000259" key="2">
    <source>
        <dbReference type="PROSITE" id="PS51384"/>
    </source>
</evidence>
<name>A0A370GHZ9_9COXI</name>
<dbReference type="InterPro" id="IPR012165">
    <property type="entry name" value="Cyt_c3_hydrogenase_gsu"/>
</dbReference>
<dbReference type="GO" id="GO:0051537">
    <property type="term" value="F:2 iron, 2 sulfur cluster binding"/>
    <property type="evidence" value="ECO:0007669"/>
    <property type="project" value="UniProtKB-KW"/>
</dbReference>
<feature type="binding site" evidence="1">
    <location>
        <position position="243"/>
    </location>
    <ligand>
        <name>[2Fe-2S] cluster</name>
        <dbReference type="ChEBI" id="CHEBI:190135"/>
    </ligand>
</feature>
<accession>A0A370GHZ9</accession>
<dbReference type="InterPro" id="IPR050353">
    <property type="entry name" value="PyrK_electron_transfer"/>
</dbReference>
<dbReference type="InterPro" id="IPR001433">
    <property type="entry name" value="OxRdtase_FAD/NAD-bd"/>
</dbReference>
<feature type="binding site" evidence="1">
    <location>
        <position position="248"/>
    </location>
    <ligand>
        <name>[2Fe-2S] cluster</name>
        <dbReference type="ChEBI" id="CHEBI:190135"/>
    </ligand>
</feature>
<organism evidence="3 4">
    <name type="scientific">Aquicella lusitana</name>
    <dbReference type="NCBI Taxonomy" id="254246"/>
    <lineage>
        <taxon>Bacteria</taxon>
        <taxon>Pseudomonadati</taxon>
        <taxon>Pseudomonadota</taxon>
        <taxon>Gammaproteobacteria</taxon>
        <taxon>Legionellales</taxon>
        <taxon>Coxiellaceae</taxon>
        <taxon>Aquicella</taxon>
    </lineage>
</organism>
<dbReference type="InterPro" id="IPR019480">
    <property type="entry name" value="Dihydroorotate_DH_Fe-S-bd"/>
</dbReference>
<dbReference type="Gene3D" id="2.40.30.10">
    <property type="entry name" value="Translation factors"/>
    <property type="match status" value="1"/>
</dbReference>
<dbReference type="InterPro" id="IPR039261">
    <property type="entry name" value="FNR_nucleotide-bd"/>
</dbReference>
<dbReference type="Proteomes" id="UP000254720">
    <property type="component" value="Unassembled WGS sequence"/>
</dbReference>
<dbReference type="GO" id="GO:0046872">
    <property type="term" value="F:metal ion binding"/>
    <property type="evidence" value="ECO:0007669"/>
    <property type="project" value="UniProtKB-KW"/>
</dbReference>
<dbReference type="PANTHER" id="PTHR43513:SF3">
    <property type="entry name" value="DIHYDROOROTATE DEHYDROGENASE B (NAD(+)), ELECTRON TRANSFER SUBUNIT-RELATED"/>
    <property type="match status" value="1"/>
</dbReference>
<dbReference type="EMBL" id="QQAX01000011">
    <property type="protein sequence ID" value="RDI43412.1"/>
    <property type="molecule type" value="Genomic_DNA"/>
</dbReference>
<sequence length="279" mass="31910">MRRNDCYQPYEAEIVEKMQETATVFTLRLRFTDSAHQKQFCFCPGKFNMLYLYGVGEVAISIISDPQNRETFDHTIRAVGRVTKAIAQLRVGNKIGVRGAYGNGWPLEEAVGKNVTIISGGIGCAPVVSVIRYITLRREDYGHLKVFQGIKHSRDMIFKDYFLRWNQIPNTEVIVAADKSETGWTWSTGRIVDALKQAELNPEDNIVMMCGPEMMMKRVIEELLRRNFQDNQIYLSMERNMECGVGHCGHCQLAEYFICKDGPIFSYAQLKHIFNVPGF</sequence>
<evidence type="ECO:0000313" key="4">
    <source>
        <dbReference type="Proteomes" id="UP000254720"/>
    </source>
</evidence>
<dbReference type="GO" id="GO:0016491">
    <property type="term" value="F:oxidoreductase activity"/>
    <property type="evidence" value="ECO:0007669"/>
    <property type="project" value="InterPro"/>
</dbReference>